<gene>
    <name evidence="7" type="ORF">G5B42_05205</name>
</gene>
<feature type="transmembrane region" description="Helical" evidence="6">
    <location>
        <begin position="174"/>
        <end position="197"/>
    </location>
</feature>
<accession>A0A8J6HZI3</accession>
<dbReference type="AlphaFoldDB" id="A0A8J6HZI3"/>
<protein>
    <submittedName>
        <fullName evidence="7">ABC transporter permease</fullName>
    </submittedName>
</protein>
<dbReference type="EMBL" id="JAAKDE010000010">
    <property type="protein sequence ID" value="MBA2132940.1"/>
    <property type="molecule type" value="Genomic_DNA"/>
</dbReference>
<evidence type="ECO:0000256" key="2">
    <source>
        <dbReference type="ARBA" id="ARBA00022475"/>
    </source>
</evidence>
<feature type="transmembrane region" description="Helical" evidence="6">
    <location>
        <begin position="102"/>
        <end position="124"/>
    </location>
</feature>
<keyword evidence="4 6" id="KW-1133">Transmembrane helix</keyword>
<evidence type="ECO:0000256" key="6">
    <source>
        <dbReference type="SAM" id="Phobius"/>
    </source>
</evidence>
<feature type="transmembrane region" description="Helical" evidence="6">
    <location>
        <begin position="257"/>
        <end position="274"/>
    </location>
</feature>
<evidence type="ECO:0000313" key="8">
    <source>
        <dbReference type="Proteomes" id="UP000657177"/>
    </source>
</evidence>
<proteinExistence type="predicted"/>
<dbReference type="RefSeq" id="WP_181339396.1">
    <property type="nucleotide sequence ID" value="NZ_JAAKDE010000010.1"/>
</dbReference>
<feature type="transmembrane region" description="Helical" evidence="6">
    <location>
        <begin position="312"/>
        <end position="333"/>
    </location>
</feature>
<keyword evidence="3 6" id="KW-0812">Transmembrane</keyword>
<keyword evidence="8" id="KW-1185">Reference proteome</keyword>
<evidence type="ECO:0000313" key="7">
    <source>
        <dbReference type="EMBL" id="MBA2132940.1"/>
    </source>
</evidence>
<evidence type="ECO:0000256" key="3">
    <source>
        <dbReference type="ARBA" id="ARBA00022692"/>
    </source>
</evidence>
<dbReference type="PANTHER" id="PTHR32196:SF19">
    <property type="entry name" value="GALACTOFURANOSE TRANSPORTER PERMEASE PROTEIN YTFT"/>
    <property type="match status" value="1"/>
</dbReference>
<organism evidence="7 8">
    <name type="scientific">Capillibacterium thermochitinicola</name>
    <dbReference type="NCBI Taxonomy" id="2699427"/>
    <lineage>
        <taxon>Bacteria</taxon>
        <taxon>Bacillati</taxon>
        <taxon>Bacillota</taxon>
        <taxon>Capillibacterium</taxon>
    </lineage>
</organism>
<evidence type="ECO:0000256" key="4">
    <source>
        <dbReference type="ARBA" id="ARBA00022989"/>
    </source>
</evidence>
<feature type="transmembrane region" description="Helical" evidence="6">
    <location>
        <begin position="78"/>
        <end position="96"/>
    </location>
</feature>
<dbReference type="Pfam" id="PF02653">
    <property type="entry name" value="BPD_transp_2"/>
    <property type="match status" value="1"/>
</dbReference>
<keyword evidence="2" id="KW-1003">Cell membrane</keyword>
<evidence type="ECO:0000256" key="1">
    <source>
        <dbReference type="ARBA" id="ARBA00004651"/>
    </source>
</evidence>
<dbReference type="InterPro" id="IPR001851">
    <property type="entry name" value="ABC_transp_permease"/>
</dbReference>
<dbReference type="GO" id="GO:0022857">
    <property type="term" value="F:transmembrane transporter activity"/>
    <property type="evidence" value="ECO:0007669"/>
    <property type="project" value="InterPro"/>
</dbReference>
<dbReference type="Proteomes" id="UP000657177">
    <property type="component" value="Unassembled WGS sequence"/>
</dbReference>
<feature type="transmembrane region" description="Helical" evidence="6">
    <location>
        <begin position="226"/>
        <end position="245"/>
    </location>
</feature>
<dbReference type="PANTHER" id="PTHR32196">
    <property type="entry name" value="ABC TRANSPORTER PERMEASE PROTEIN YPHD-RELATED-RELATED"/>
    <property type="match status" value="1"/>
</dbReference>
<comment type="subcellular location">
    <subcellularLocation>
        <location evidence="1">Cell membrane</location>
        <topology evidence="1">Multi-pass membrane protein</topology>
    </subcellularLocation>
</comment>
<evidence type="ECO:0000256" key="5">
    <source>
        <dbReference type="ARBA" id="ARBA00023136"/>
    </source>
</evidence>
<sequence>MPKLKAHFDRLSHLFLPLSVLVILILINLVKGADYFKITMVNGAFYGNIPNILFGAAELVILAIGMTLVTAASRGQDISIGEIGAIASAIFVQYVLRAGSAVTLWTILVGFLISCVAGLLIGAFNGTLVSFFGVQPMVATLILFLGGRSIAFIIDGKVSPILANEISNRIGTVIPGVPIQTPIILTAVFIAIVVLVLKTTNLRLYVEAVGINPNAARLNGIDPKKIIFLTFLIMGVCSAVAGFIAVNKAGRHDSVNLLKFIMMDAILAVALGGNSLGGGKFSITGSIIGAYTIEILNRTLLRLEVNPEAIKAFKAVFIIILMVIASPVVRAFARKVWDKVKTFVTGFSMRKSVGLNKTVFSMADRAAGKKEE</sequence>
<dbReference type="GO" id="GO:0005886">
    <property type="term" value="C:plasma membrane"/>
    <property type="evidence" value="ECO:0007669"/>
    <property type="project" value="UniProtKB-SubCell"/>
</dbReference>
<name>A0A8J6HZI3_9FIRM</name>
<keyword evidence="5 6" id="KW-0472">Membrane</keyword>
<dbReference type="CDD" id="cd06579">
    <property type="entry name" value="TM_PBP1_transp_AraH_like"/>
    <property type="match status" value="1"/>
</dbReference>
<feature type="transmembrane region" description="Helical" evidence="6">
    <location>
        <begin position="48"/>
        <end position="71"/>
    </location>
</feature>
<comment type="caution">
    <text evidence="7">The sequence shown here is derived from an EMBL/GenBank/DDBJ whole genome shotgun (WGS) entry which is preliminary data.</text>
</comment>
<reference evidence="7" key="1">
    <citation type="submission" date="2020-06" db="EMBL/GenBank/DDBJ databases">
        <title>Novel chitinolytic bacterium.</title>
        <authorList>
            <person name="Ungkulpasvich U."/>
            <person name="Kosugi A."/>
            <person name="Uke A."/>
        </authorList>
    </citation>
    <scope>NUCLEOTIDE SEQUENCE</scope>
    <source>
        <strain evidence="7">UUS1-1</strain>
    </source>
</reference>
<feature type="transmembrane region" description="Helical" evidence="6">
    <location>
        <begin position="131"/>
        <end position="154"/>
    </location>
</feature>